<dbReference type="Proteomes" id="UP001218188">
    <property type="component" value="Unassembled WGS sequence"/>
</dbReference>
<reference evidence="1" key="1">
    <citation type="submission" date="2023-03" db="EMBL/GenBank/DDBJ databases">
        <title>Massive genome expansion in bonnet fungi (Mycena s.s.) driven by repeated elements and novel gene families across ecological guilds.</title>
        <authorList>
            <consortium name="Lawrence Berkeley National Laboratory"/>
            <person name="Harder C.B."/>
            <person name="Miyauchi S."/>
            <person name="Viragh M."/>
            <person name="Kuo A."/>
            <person name="Thoen E."/>
            <person name="Andreopoulos B."/>
            <person name="Lu D."/>
            <person name="Skrede I."/>
            <person name="Drula E."/>
            <person name="Henrissat B."/>
            <person name="Morin E."/>
            <person name="Kohler A."/>
            <person name="Barry K."/>
            <person name="LaButti K."/>
            <person name="Morin E."/>
            <person name="Salamov A."/>
            <person name="Lipzen A."/>
            <person name="Mereny Z."/>
            <person name="Hegedus B."/>
            <person name="Baldrian P."/>
            <person name="Stursova M."/>
            <person name="Weitz H."/>
            <person name="Taylor A."/>
            <person name="Grigoriev I.V."/>
            <person name="Nagy L.G."/>
            <person name="Martin F."/>
            <person name="Kauserud H."/>
        </authorList>
    </citation>
    <scope>NUCLEOTIDE SEQUENCE</scope>
    <source>
        <strain evidence="1">CBHHK200</strain>
    </source>
</reference>
<dbReference type="InterPro" id="IPR029058">
    <property type="entry name" value="AB_hydrolase_fold"/>
</dbReference>
<proteinExistence type="predicted"/>
<dbReference type="AlphaFoldDB" id="A0AAD6WY77"/>
<comment type="caution">
    <text evidence="1">The sequence shown here is derived from an EMBL/GenBank/DDBJ whole genome shotgun (WGS) entry which is preliminary data.</text>
</comment>
<protein>
    <submittedName>
        <fullName evidence="1">Uncharacterized protein</fullName>
    </submittedName>
</protein>
<dbReference type="SUPFAM" id="SSF53474">
    <property type="entry name" value="alpha/beta-Hydrolases"/>
    <property type="match status" value="1"/>
</dbReference>
<name>A0AAD6WY77_9AGAR</name>
<evidence type="ECO:0000313" key="2">
    <source>
        <dbReference type="Proteomes" id="UP001218188"/>
    </source>
</evidence>
<dbReference type="EMBL" id="JARJCM010000119">
    <property type="protein sequence ID" value="KAJ7027771.1"/>
    <property type="molecule type" value="Genomic_DNA"/>
</dbReference>
<dbReference type="Gene3D" id="3.40.50.1820">
    <property type="entry name" value="alpha/beta hydrolase"/>
    <property type="match status" value="1"/>
</dbReference>
<accession>A0AAD6WY77</accession>
<evidence type="ECO:0000313" key="1">
    <source>
        <dbReference type="EMBL" id="KAJ7027771.1"/>
    </source>
</evidence>
<organism evidence="1 2">
    <name type="scientific">Mycena alexandri</name>
    <dbReference type="NCBI Taxonomy" id="1745969"/>
    <lineage>
        <taxon>Eukaryota</taxon>
        <taxon>Fungi</taxon>
        <taxon>Dikarya</taxon>
        <taxon>Basidiomycota</taxon>
        <taxon>Agaricomycotina</taxon>
        <taxon>Agaricomycetes</taxon>
        <taxon>Agaricomycetidae</taxon>
        <taxon>Agaricales</taxon>
        <taxon>Marasmiineae</taxon>
        <taxon>Mycenaceae</taxon>
        <taxon>Mycena</taxon>
    </lineage>
</organism>
<gene>
    <name evidence="1" type="ORF">C8F04DRAFT_1189165</name>
</gene>
<sequence>MLPLDELQRSAVEGAIWPDSFRIEARKIVPLLAEVHPNQSGFPVVALSLPGYGFSAALKKGASSWLSCRLAAPFLPQLKLPSDKHDKGRPHTNLPLAGGPEFSLNPFQLFTTLFMLVSLKVGLKSAQEMQGTGCGYFGIQWTKPN</sequence>
<keyword evidence="2" id="KW-1185">Reference proteome</keyword>